<protein>
    <submittedName>
        <fullName evidence="1">Uncharacterized protein</fullName>
    </submittedName>
</protein>
<reference evidence="1" key="1">
    <citation type="submission" date="2020-04" db="EMBL/GenBank/DDBJ databases">
        <authorList>
            <person name="Chiriac C."/>
            <person name="Salcher M."/>
            <person name="Ghai R."/>
            <person name="Kavagutti S V."/>
        </authorList>
    </citation>
    <scope>NUCLEOTIDE SEQUENCE</scope>
</reference>
<accession>A0A6J5LWU6</accession>
<sequence>MIQLTKGQTEFIYLTLTEKQTISSPNYLFTFKNRSTNTEVKFVLLFAADVSLFKERYNKFSIKVDKYFSSKPRGQWTYSVYQQTSTSNTDVTGLTLLESGIMWLNDAEEIFTEYQTKDTYKIRQ</sequence>
<gene>
    <name evidence="1" type="ORF">UFOVP316_52</name>
</gene>
<dbReference type="EMBL" id="LR796329">
    <property type="protein sequence ID" value="CAB4137557.1"/>
    <property type="molecule type" value="Genomic_DNA"/>
</dbReference>
<evidence type="ECO:0000313" key="1">
    <source>
        <dbReference type="EMBL" id="CAB4137557.1"/>
    </source>
</evidence>
<name>A0A6J5LWU6_9CAUD</name>
<proteinExistence type="predicted"/>
<organism evidence="1">
    <name type="scientific">uncultured Caudovirales phage</name>
    <dbReference type="NCBI Taxonomy" id="2100421"/>
    <lineage>
        <taxon>Viruses</taxon>
        <taxon>Duplodnaviria</taxon>
        <taxon>Heunggongvirae</taxon>
        <taxon>Uroviricota</taxon>
        <taxon>Caudoviricetes</taxon>
        <taxon>Peduoviridae</taxon>
        <taxon>Maltschvirus</taxon>
        <taxon>Maltschvirus maltsch</taxon>
    </lineage>
</organism>